<evidence type="ECO:0000256" key="1">
    <source>
        <dbReference type="SAM" id="SignalP"/>
    </source>
</evidence>
<dbReference type="EMBL" id="JBHUMK010000086">
    <property type="protein sequence ID" value="MFD2610789.1"/>
    <property type="molecule type" value="Genomic_DNA"/>
</dbReference>
<evidence type="ECO:0000313" key="3">
    <source>
        <dbReference type="Proteomes" id="UP001597475"/>
    </source>
</evidence>
<protein>
    <submittedName>
        <fullName evidence="2">Uncharacterized protein</fullName>
    </submittedName>
</protein>
<reference evidence="3" key="1">
    <citation type="journal article" date="2019" name="Int. J. Syst. Evol. Microbiol.">
        <title>The Global Catalogue of Microorganisms (GCM) 10K type strain sequencing project: providing services to taxonomists for standard genome sequencing and annotation.</title>
        <authorList>
            <consortium name="The Broad Institute Genomics Platform"/>
            <consortium name="The Broad Institute Genome Sequencing Center for Infectious Disease"/>
            <person name="Wu L."/>
            <person name="Ma J."/>
        </authorList>
    </citation>
    <scope>NUCLEOTIDE SEQUENCE [LARGE SCALE GENOMIC DNA]</scope>
    <source>
        <strain evidence="3">KCTC 33842</strain>
    </source>
</reference>
<feature type="chain" id="PRO_5045812258" evidence="1">
    <location>
        <begin position="22"/>
        <end position="189"/>
    </location>
</feature>
<name>A0ABW5P8L2_9DEIO</name>
<feature type="signal peptide" evidence="1">
    <location>
        <begin position="1"/>
        <end position="21"/>
    </location>
</feature>
<keyword evidence="1" id="KW-0732">Signal</keyword>
<dbReference type="RefSeq" id="WP_386847198.1">
    <property type="nucleotide sequence ID" value="NZ_JBHUMK010000086.1"/>
</dbReference>
<sequence>MRRTMLAFLTAALLAPPHASAQMAEKGSYTACDGHVIKSTMCVQFGKDPSGENTSMIAIHEENDTGRLTYITLECRGTGRMAVYVQSKNMLLTQEDFDLEIMPKVSYRIDNGALKSLEVYPAHEFDANGEPVPDLAAVGLPGDVLGEIARAGKRIQIVIERNGFSKLTYSFPTYGLETSMKLIQFCNRM</sequence>
<evidence type="ECO:0000313" key="2">
    <source>
        <dbReference type="EMBL" id="MFD2610789.1"/>
    </source>
</evidence>
<dbReference type="Proteomes" id="UP001597475">
    <property type="component" value="Unassembled WGS sequence"/>
</dbReference>
<keyword evidence="3" id="KW-1185">Reference proteome</keyword>
<organism evidence="2 3">
    <name type="scientific">Deinococcus taklimakanensis</name>
    <dbReference type="NCBI Taxonomy" id="536443"/>
    <lineage>
        <taxon>Bacteria</taxon>
        <taxon>Thermotogati</taxon>
        <taxon>Deinococcota</taxon>
        <taxon>Deinococci</taxon>
        <taxon>Deinococcales</taxon>
        <taxon>Deinococcaceae</taxon>
        <taxon>Deinococcus</taxon>
    </lineage>
</organism>
<gene>
    <name evidence="2" type="ORF">ACFSR9_15320</name>
</gene>
<comment type="caution">
    <text evidence="2">The sequence shown here is derived from an EMBL/GenBank/DDBJ whole genome shotgun (WGS) entry which is preliminary data.</text>
</comment>
<accession>A0ABW5P8L2</accession>
<proteinExistence type="predicted"/>